<evidence type="ECO:0000313" key="4">
    <source>
        <dbReference type="Proteomes" id="UP000030750"/>
    </source>
</evidence>
<feature type="compositionally biased region" description="Polar residues" evidence="1">
    <location>
        <begin position="374"/>
        <end position="387"/>
    </location>
</feature>
<keyword evidence="2" id="KW-0812">Transmembrane</keyword>
<dbReference type="AlphaFoldDB" id="U6LNK2"/>
<feature type="region of interest" description="Disordered" evidence="1">
    <location>
        <begin position="712"/>
        <end position="742"/>
    </location>
</feature>
<evidence type="ECO:0000313" key="3">
    <source>
        <dbReference type="EMBL" id="CDJ50149.1"/>
    </source>
</evidence>
<dbReference type="EMBL" id="HG712078">
    <property type="protein sequence ID" value="CDJ50149.1"/>
    <property type="molecule type" value="Genomic_DNA"/>
</dbReference>
<feature type="region of interest" description="Disordered" evidence="1">
    <location>
        <begin position="341"/>
        <end position="395"/>
    </location>
</feature>
<organism evidence="3 4">
    <name type="scientific">Eimeria brunetti</name>
    <dbReference type="NCBI Taxonomy" id="51314"/>
    <lineage>
        <taxon>Eukaryota</taxon>
        <taxon>Sar</taxon>
        <taxon>Alveolata</taxon>
        <taxon>Apicomplexa</taxon>
        <taxon>Conoidasida</taxon>
        <taxon>Coccidia</taxon>
        <taxon>Eucoccidiorida</taxon>
        <taxon>Eimeriorina</taxon>
        <taxon>Eimeriidae</taxon>
        <taxon>Eimeria</taxon>
    </lineage>
</organism>
<sequence length="742" mass="82183">MNIGNFPWDGRGEVLQEWRAQADPSSVQAAAKRPFWPLGRKIQLMALLLLIALAVPFVILRCYRQLIDNNTPGKGHWRLLAEGEGGGHEASCGGGKLETSQSSADTPDSIEHEMLERTKNVVRGLIQVAKDCSSIAVSLPSPYAMHVTDLFLGLCIQEAAALSALLGAQFDEKKAEILRVAIDKARRVMYVSKCRQQMLQQKHASRLVKYARKLSSPAQENPPLANAERLKMLEELLELQEEAIRLIKAVISPYLELPHSRQQTDPKRAGELTEELKSVIYARRRQVFKNKYLSDRLRQLESSRKQGIITSSRNLSKLDEEPEQGVKEQLADLGHALSEAKKLHGNDQRNVFESSPQKGGSSVRQHKSQGMLHTATQGVPPSRTRSGGTYKRFEVPPRFQAARKIEGNSRFEAFGSVSGQETPNSQERQIKESFAKAHATHSQDIQETIADFTPSYEAHSWKATQALQRQAPVANSPPNQQLPELGTGFSKIQLSRKQGWGVARSSGPEASSSLDKRQIRTMVGTDELSETPWGRMEAQARLPISNEESWPPRSRAWPTRFPNSPLPPTPAEVSTTETDMGNSLQRVSSRQPAQPASSLRWEFIPHVVSPPSPFPFTTPHSIASAANEVLYSLRRQAPPAGMQSTTQSHSWSTFNAPPISSPSSPTRKQGTQSGGILRSSEPENRPGGLYLASQQMIWNKGKREDLLRRPLDVASPVELPGNELSEDALGESRWLYSDSDSG</sequence>
<keyword evidence="2" id="KW-0472">Membrane</keyword>
<keyword evidence="2" id="KW-1133">Transmembrane helix</keyword>
<evidence type="ECO:0000256" key="1">
    <source>
        <dbReference type="SAM" id="MobiDB-lite"/>
    </source>
</evidence>
<feature type="transmembrane region" description="Helical" evidence="2">
    <location>
        <begin position="42"/>
        <end position="60"/>
    </location>
</feature>
<keyword evidence="4" id="KW-1185">Reference proteome</keyword>
<reference evidence="3" key="2">
    <citation type="submission" date="2013-10" db="EMBL/GenBank/DDBJ databases">
        <authorList>
            <person name="Aslett M."/>
        </authorList>
    </citation>
    <scope>NUCLEOTIDE SEQUENCE [LARGE SCALE GENOMIC DNA]</scope>
    <source>
        <strain evidence="3">Houghton</strain>
    </source>
</reference>
<feature type="region of interest" description="Disordered" evidence="1">
    <location>
        <begin position="637"/>
        <end position="688"/>
    </location>
</feature>
<name>U6LNK2_9EIME</name>
<dbReference type="Proteomes" id="UP000030750">
    <property type="component" value="Unassembled WGS sequence"/>
</dbReference>
<accession>U6LNK2</accession>
<feature type="compositionally biased region" description="Polar residues" evidence="1">
    <location>
        <begin position="348"/>
        <end position="363"/>
    </location>
</feature>
<protein>
    <submittedName>
        <fullName evidence="3">Uncharacterized protein</fullName>
    </submittedName>
</protein>
<feature type="region of interest" description="Disordered" evidence="1">
    <location>
        <begin position="544"/>
        <end position="576"/>
    </location>
</feature>
<evidence type="ECO:0000256" key="2">
    <source>
        <dbReference type="SAM" id="Phobius"/>
    </source>
</evidence>
<dbReference type="OrthoDB" id="348068at2759"/>
<reference evidence="3" key="1">
    <citation type="submission" date="2013-10" db="EMBL/GenBank/DDBJ databases">
        <title>Genomic analysis of the causative agents of coccidiosis in chickens.</title>
        <authorList>
            <person name="Reid A.J."/>
            <person name="Blake D."/>
            <person name="Billington K."/>
            <person name="Browne H."/>
            <person name="Dunn M."/>
            <person name="Hung S."/>
            <person name="Kawahara F."/>
            <person name="Miranda-Saavedra D."/>
            <person name="Mourier T."/>
            <person name="Nagra H."/>
            <person name="Otto T.D."/>
            <person name="Rawlings N."/>
            <person name="Sanchez A."/>
            <person name="Sanders M."/>
            <person name="Subramaniam C."/>
            <person name="Tay Y."/>
            <person name="Dear P."/>
            <person name="Doerig C."/>
            <person name="Gruber A."/>
            <person name="Parkinson J."/>
            <person name="Shirley M."/>
            <person name="Wan K.L."/>
            <person name="Berriman M."/>
            <person name="Tomley F."/>
            <person name="Pain A."/>
        </authorList>
    </citation>
    <scope>NUCLEOTIDE SEQUENCE [LARGE SCALE GENOMIC DNA]</scope>
    <source>
        <strain evidence="3">Houghton</strain>
    </source>
</reference>
<dbReference type="VEuPathDB" id="ToxoDB:EBH_0031220"/>
<gene>
    <name evidence="3" type="ORF">EBH_0031220</name>
</gene>
<feature type="compositionally biased region" description="Polar residues" evidence="1">
    <location>
        <begin position="642"/>
        <end position="655"/>
    </location>
</feature>
<feature type="compositionally biased region" description="Polar residues" evidence="1">
    <location>
        <begin position="661"/>
        <end position="671"/>
    </location>
</feature>
<proteinExistence type="predicted"/>